<dbReference type="EMBL" id="MHLI01000019">
    <property type="protein sequence ID" value="OGZ04833.1"/>
    <property type="molecule type" value="Genomic_DNA"/>
</dbReference>
<dbReference type="PIRSF" id="PIRSF006156">
    <property type="entry name" value="YafQ"/>
    <property type="match status" value="1"/>
</dbReference>
<reference evidence="3 4" key="1">
    <citation type="journal article" date="2016" name="Nat. Commun.">
        <title>Thousands of microbial genomes shed light on interconnected biogeochemical processes in an aquifer system.</title>
        <authorList>
            <person name="Anantharaman K."/>
            <person name="Brown C.T."/>
            <person name="Hug L.A."/>
            <person name="Sharon I."/>
            <person name="Castelle C.J."/>
            <person name="Probst A.J."/>
            <person name="Thomas B.C."/>
            <person name="Singh A."/>
            <person name="Wilkins M.J."/>
            <person name="Karaoz U."/>
            <person name="Brodie E.L."/>
            <person name="Williams K.H."/>
            <person name="Hubbard S.S."/>
            <person name="Banfield J.F."/>
        </authorList>
    </citation>
    <scope>NUCLEOTIDE SEQUENCE [LARGE SCALE GENOMIC DNA]</scope>
</reference>
<protein>
    <recommendedName>
        <fullName evidence="5">Addiction module toxin RelE</fullName>
    </recommendedName>
</protein>
<feature type="active site" description="Proton donor" evidence="2">
    <location>
        <position position="87"/>
    </location>
</feature>
<dbReference type="GO" id="GO:0006415">
    <property type="term" value="P:translational termination"/>
    <property type="evidence" value="ECO:0007669"/>
    <property type="project" value="TreeGrafter"/>
</dbReference>
<dbReference type="Proteomes" id="UP000177122">
    <property type="component" value="Unassembled WGS sequence"/>
</dbReference>
<comment type="caution">
    <text evidence="3">The sequence shown here is derived from an EMBL/GenBank/DDBJ whole genome shotgun (WGS) entry which is preliminary data.</text>
</comment>
<dbReference type="PANTHER" id="PTHR40588:SF1">
    <property type="entry name" value="MRNA INTERFERASE TOXIN YAFQ"/>
    <property type="match status" value="1"/>
</dbReference>
<gene>
    <name evidence="3" type="ORF">A2845_05065</name>
</gene>
<dbReference type="InterPro" id="IPR004386">
    <property type="entry name" value="Toxin_YafQ-like"/>
</dbReference>
<keyword evidence="1" id="KW-1277">Toxin-antitoxin system</keyword>
<dbReference type="InterPro" id="IPR035093">
    <property type="entry name" value="RelE/ParE_toxin_dom_sf"/>
</dbReference>
<proteinExistence type="predicted"/>
<evidence type="ECO:0000313" key="3">
    <source>
        <dbReference type="EMBL" id="OGZ04833.1"/>
    </source>
</evidence>
<dbReference type="Gene3D" id="3.30.2310.20">
    <property type="entry name" value="RelE-like"/>
    <property type="match status" value="1"/>
</dbReference>
<dbReference type="SUPFAM" id="SSF143011">
    <property type="entry name" value="RelE-like"/>
    <property type="match status" value="1"/>
</dbReference>
<evidence type="ECO:0000256" key="1">
    <source>
        <dbReference type="ARBA" id="ARBA00022649"/>
    </source>
</evidence>
<dbReference type="NCBIfam" id="TIGR02385">
    <property type="entry name" value="RelE_StbE"/>
    <property type="match status" value="1"/>
</dbReference>
<dbReference type="GO" id="GO:0004521">
    <property type="term" value="F:RNA endonuclease activity"/>
    <property type="evidence" value="ECO:0007669"/>
    <property type="project" value="TreeGrafter"/>
</dbReference>
<evidence type="ECO:0000313" key="4">
    <source>
        <dbReference type="Proteomes" id="UP000177122"/>
    </source>
</evidence>
<sequence>MYIVRSTKAYRKAYKRILRHKDFVQHDLDVVIDALAVGEKLSTGYRDHQLSGDLKNYRECHVGNDILLVYQKHEGILVLLLVDLGSHDSLFR</sequence>
<name>A0A1G2CTY8_9BACT</name>
<evidence type="ECO:0000256" key="2">
    <source>
        <dbReference type="PIRSR" id="PIRSR006156-1"/>
    </source>
</evidence>
<dbReference type="Pfam" id="PF15738">
    <property type="entry name" value="YafQ_toxin"/>
    <property type="match status" value="1"/>
</dbReference>
<accession>A0A1G2CTY8</accession>
<dbReference type="AlphaFoldDB" id="A0A1G2CTY8"/>
<organism evidence="3 4">
    <name type="scientific">Candidatus Lloydbacteria bacterium RIFCSPHIGHO2_01_FULL_49_22</name>
    <dbReference type="NCBI Taxonomy" id="1798658"/>
    <lineage>
        <taxon>Bacteria</taxon>
        <taxon>Candidatus Lloydiibacteriota</taxon>
    </lineage>
</organism>
<dbReference type="InterPro" id="IPR007712">
    <property type="entry name" value="RelE/ParE_toxin"/>
</dbReference>
<evidence type="ECO:0008006" key="5">
    <source>
        <dbReference type="Google" id="ProtNLM"/>
    </source>
</evidence>
<dbReference type="PANTHER" id="PTHR40588">
    <property type="entry name" value="MRNA INTERFERASE TOXIN YAFQ"/>
    <property type="match status" value="1"/>
</dbReference>
<dbReference type="GO" id="GO:0006402">
    <property type="term" value="P:mRNA catabolic process"/>
    <property type="evidence" value="ECO:0007669"/>
    <property type="project" value="TreeGrafter"/>
</dbReference>